<keyword evidence="3" id="KW-1185">Reference proteome</keyword>
<dbReference type="Proteomes" id="UP001189429">
    <property type="component" value="Unassembled WGS sequence"/>
</dbReference>
<protein>
    <submittedName>
        <fullName evidence="2">Uncharacterized protein</fullName>
    </submittedName>
</protein>
<comment type="caution">
    <text evidence="2">The sequence shown here is derived from an EMBL/GenBank/DDBJ whole genome shotgun (WGS) entry which is preliminary data.</text>
</comment>
<feature type="region of interest" description="Disordered" evidence="1">
    <location>
        <begin position="20"/>
        <end position="39"/>
    </location>
</feature>
<feature type="compositionally biased region" description="Basic and acidic residues" evidence="1">
    <location>
        <begin position="198"/>
        <end position="208"/>
    </location>
</feature>
<dbReference type="EMBL" id="CAUYUJ010002169">
    <property type="protein sequence ID" value="CAK0799542.1"/>
    <property type="molecule type" value="Genomic_DNA"/>
</dbReference>
<feature type="compositionally biased region" description="Basic and acidic residues" evidence="1">
    <location>
        <begin position="245"/>
        <end position="255"/>
    </location>
</feature>
<gene>
    <name evidence="2" type="ORF">PCOR1329_LOCUS7951</name>
</gene>
<evidence type="ECO:0000313" key="3">
    <source>
        <dbReference type="Proteomes" id="UP001189429"/>
    </source>
</evidence>
<proteinExistence type="predicted"/>
<evidence type="ECO:0000313" key="2">
    <source>
        <dbReference type="EMBL" id="CAK0799542.1"/>
    </source>
</evidence>
<accession>A0ABN9Q5J0</accession>
<name>A0ABN9Q5J0_9DINO</name>
<sequence>MPIEPPSARWMQFRDAQRRLTGPQAHGSHALGRQALPAQKSANSTAGFVELSPSHVMTPDSLHIALAADRAVRRAVRNSTKTSQGNVGSHYMEQNLLVYVAGFERPVEFELTRHLHMKPAPGRSYTVTARFKQPPIGMEAVAWQVLLRITKGKELLPQWVQQYARRSLARIGHELAGDATAPAATADGPAPAPQAPPQDEREKDHPLGGHESTFGPGTVAGEEAEKEPGSASSPTAVTVEDAGEEDHPLDGHENTFEPDWDAPAEDTGAELADDAKAELQEAADVDEATLRQRRIDRANTFLEFSSVDGPLPRFVEVVWQQGMSESPDTELARATQANVVEHARWRATDNFPVDAASVGHIQHMRAVLHAANVVSAQARTHVPDLRDIVNDRVPAPGSASATQASQSLGDFLHAASRRSLQVTAFHSKPKPGEPDRRPALRKLSRQQLETADGCARAVVQLATGLHKGEVVELDPEQTRWVLVEKAPGSASASTGFSAQWFCVAGGQPAGVNLFPHQWPEFGQPRGQIALADIRDQIAGLQGRLGNADTVDWRTYCPDWVAQRYRCVVPCASTTDYEWVRLGPVVTLGELFVQLGKFFTAKRMCAFFRTLRIVALKRDKLSTNEAPGSASAVPGPTTGGVAGGPLQAHRIMTQFRKEGALVAEYIDLRGLTTQRVEERGPKRMMKEAINFMRPLLLRDLTPPWITEQFPQALPGDGLLSKFTRPSFLCWPGADADVPFGAAVSGVPRGRAGMVQKELAGVIARPLYQCTALVDGHMCSNVASMSRFMQNPEGRPPCRCHDCAGRLQGAGDAPGSASAALRALWAYPMVRDPEGQPTPVRVSAPLRLLVHAPPVGWGWRATPTEPPPRAGVVPVPTVGEVKESGRSERLYIYNEADSAAIWFGSQSFKAMGQ</sequence>
<reference evidence="2" key="1">
    <citation type="submission" date="2023-10" db="EMBL/GenBank/DDBJ databases">
        <authorList>
            <person name="Chen Y."/>
            <person name="Shah S."/>
            <person name="Dougan E. K."/>
            <person name="Thang M."/>
            <person name="Chan C."/>
        </authorList>
    </citation>
    <scope>NUCLEOTIDE SEQUENCE [LARGE SCALE GENOMIC DNA]</scope>
</reference>
<feature type="compositionally biased region" description="Low complexity" evidence="1">
    <location>
        <begin position="180"/>
        <end position="189"/>
    </location>
</feature>
<feature type="region of interest" description="Disordered" evidence="1">
    <location>
        <begin position="180"/>
        <end position="264"/>
    </location>
</feature>
<organism evidence="2 3">
    <name type="scientific">Prorocentrum cordatum</name>
    <dbReference type="NCBI Taxonomy" id="2364126"/>
    <lineage>
        <taxon>Eukaryota</taxon>
        <taxon>Sar</taxon>
        <taxon>Alveolata</taxon>
        <taxon>Dinophyceae</taxon>
        <taxon>Prorocentrales</taxon>
        <taxon>Prorocentraceae</taxon>
        <taxon>Prorocentrum</taxon>
    </lineage>
</organism>
<evidence type="ECO:0000256" key="1">
    <source>
        <dbReference type="SAM" id="MobiDB-lite"/>
    </source>
</evidence>